<gene>
    <name evidence="1" type="ORF">ACFPN9_08735</name>
</gene>
<evidence type="ECO:0000313" key="1">
    <source>
        <dbReference type="EMBL" id="MFC5505342.1"/>
    </source>
</evidence>
<sequence length="106" mass="11947">MLNLPDVHALDREIPPGKVLLAEYSQIGDDDPRPIETVIDEKLGWGRTPVRLVARTAGWAIAGSMLRWDNGRFGVYWEMDGARHGSGYIDFIDAEKHFNRIPTKDA</sequence>
<dbReference type="RefSeq" id="WP_068078174.1">
    <property type="nucleotide sequence ID" value="NZ_JBHSLU010000017.1"/>
</dbReference>
<keyword evidence="2" id="KW-1185">Reference proteome</keyword>
<dbReference type="EMBL" id="JBHSLU010000017">
    <property type="protein sequence ID" value="MFC5505342.1"/>
    <property type="molecule type" value="Genomic_DNA"/>
</dbReference>
<accession>A0ABW0P1U6</accession>
<proteinExistence type="predicted"/>
<reference evidence="2" key="1">
    <citation type="journal article" date="2019" name="Int. J. Syst. Evol. Microbiol.">
        <title>The Global Catalogue of Microorganisms (GCM) 10K type strain sequencing project: providing services to taxonomists for standard genome sequencing and annotation.</title>
        <authorList>
            <consortium name="The Broad Institute Genomics Platform"/>
            <consortium name="The Broad Institute Genome Sequencing Center for Infectious Disease"/>
            <person name="Wu L."/>
            <person name="Ma J."/>
        </authorList>
    </citation>
    <scope>NUCLEOTIDE SEQUENCE [LARGE SCALE GENOMIC DNA]</scope>
    <source>
        <strain evidence="2">CCUG 43117</strain>
    </source>
</reference>
<comment type="caution">
    <text evidence="1">The sequence shown here is derived from an EMBL/GenBank/DDBJ whole genome shotgun (WGS) entry which is preliminary data.</text>
</comment>
<protein>
    <submittedName>
        <fullName evidence="1">Uncharacterized protein</fullName>
    </submittedName>
</protein>
<organism evidence="1 2">
    <name type="scientific">Bosea massiliensis</name>
    <dbReference type="NCBI Taxonomy" id="151419"/>
    <lineage>
        <taxon>Bacteria</taxon>
        <taxon>Pseudomonadati</taxon>
        <taxon>Pseudomonadota</taxon>
        <taxon>Alphaproteobacteria</taxon>
        <taxon>Hyphomicrobiales</taxon>
        <taxon>Boseaceae</taxon>
        <taxon>Bosea</taxon>
    </lineage>
</organism>
<name>A0ABW0P1U6_9HYPH</name>
<evidence type="ECO:0000313" key="2">
    <source>
        <dbReference type="Proteomes" id="UP001596060"/>
    </source>
</evidence>
<dbReference type="Proteomes" id="UP001596060">
    <property type="component" value="Unassembled WGS sequence"/>
</dbReference>